<accession>A0A1M7YNL2</accession>
<keyword evidence="9 10" id="KW-0131">Cell cycle</keyword>
<name>A0A1M7YNL2_9FIRM</name>
<dbReference type="InterPro" id="IPR027417">
    <property type="entry name" value="P-loop_NTPase"/>
</dbReference>
<keyword evidence="4" id="KW-0479">Metal-binding</keyword>
<dbReference type="AlphaFoldDB" id="A0A1M7YNL2"/>
<organism evidence="12 13">
    <name type="scientific">Anaerocolumna xylanovorans DSM 12503</name>
    <dbReference type="NCBI Taxonomy" id="1121345"/>
    <lineage>
        <taxon>Bacteria</taxon>
        <taxon>Bacillati</taxon>
        <taxon>Bacillota</taxon>
        <taxon>Clostridia</taxon>
        <taxon>Lachnospirales</taxon>
        <taxon>Lachnospiraceae</taxon>
        <taxon>Anaerocolumna</taxon>
    </lineage>
</organism>
<evidence type="ECO:0000256" key="9">
    <source>
        <dbReference type="ARBA" id="ARBA00023306"/>
    </source>
</evidence>
<keyword evidence="13" id="KW-1185">Reference proteome</keyword>
<feature type="domain" description="EngB-type G" evidence="11">
    <location>
        <begin position="22"/>
        <end position="195"/>
    </location>
</feature>
<dbReference type="GO" id="GO:0046872">
    <property type="term" value="F:metal ion binding"/>
    <property type="evidence" value="ECO:0007669"/>
    <property type="project" value="UniProtKB-KW"/>
</dbReference>
<evidence type="ECO:0000256" key="4">
    <source>
        <dbReference type="ARBA" id="ARBA00022723"/>
    </source>
</evidence>
<dbReference type="HAMAP" id="MF_00321">
    <property type="entry name" value="GTPase_EngB"/>
    <property type="match status" value="1"/>
</dbReference>
<dbReference type="Pfam" id="PF01926">
    <property type="entry name" value="MMR_HSR1"/>
    <property type="match status" value="1"/>
</dbReference>
<protein>
    <recommendedName>
        <fullName evidence="10">Probable GTP-binding protein EngB</fullName>
    </recommendedName>
</protein>
<evidence type="ECO:0000256" key="5">
    <source>
        <dbReference type="ARBA" id="ARBA00022741"/>
    </source>
</evidence>
<keyword evidence="5 10" id="KW-0547">Nucleotide-binding</keyword>
<evidence type="ECO:0000256" key="10">
    <source>
        <dbReference type="HAMAP-Rule" id="MF_00321"/>
    </source>
</evidence>
<dbReference type="FunFam" id="3.40.50.300:FF:000098">
    <property type="entry name" value="Probable GTP-binding protein EngB"/>
    <property type="match status" value="1"/>
</dbReference>
<evidence type="ECO:0000313" key="12">
    <source>
        <dbReference type="EMBL" id="SHO54096.1"/>
    </source>
</evidence>
<dbReference type="PANTHER" id="PTHR11649:SF13">
    <property type="entry name" value="ENGB-TYPE G DOMAIN-CONTAINING PROTEIN"/>
    <property type="match status" value="1"/>
</dbReference>
<keyword evidence="3 10" id="KW-0132">Cell division</keyword>
<evidence type="ECO:0000256" key="1">
    <source>
        <dbReference type="ARBA" id="ARBA00001946"/>
    </source>
</evidence>
<dbReference type="GO" id="GO:0005525">
    <property type="term" value="F:GTP binding"/>
    <property type="evidence" value="ECO:0007669"/>
    <property type="project" value="UniProtKB-UniRule"/>
</dbReference>
<keyword evidence="7 10" id="KW-0342">GTP-binding</keyword>
<dbReference type="GO" id="GO:0005829">
    <property type="term" value="C:cytosol"/>
    <property type="evidence" value="ECO:0007669"/>
    <property type="project" value="TreeGrafter"/>
</dbReference>
<reference evidence="12 13" key="1">
    <citation type="submission" date="2016-12" db="EMBL/GenBank/DDBJ databases">
        <authorList>
            <person name="Song W.-J."/>
            <person name="Kurnit D.M."/>
        </authorList>
    </citation>
    <scope>NUCLEOTIDE SEQUENCE [LARGE SCALE GENOMIC DNA]</scope>
    <source>
        <strain evidence="12 13">DSM 12503</strain>
    </source>
</reference>
<dbReference type="EMBL" id="FRFD01000017">
    <property type="protein sequence ID" value="SHO54096.1"/>
    <property type="molecule type" value="Genomic_DNA"/>
</dbReference>
<evidence type="ECO:0000256" key="8">
    <source>
        <dbReference type="ARBA" id="ARBA00023210"/>
    </source>
</evidence>
<dbReference type="OrthoDB" id="9804921at2"/>
<keyword evidence="8 10" id="KW-0717">Septation</keyword>
<dbReference type="CDD" id="cd01876">
    <property type="entry name" value="YihA_EngB"/>
    <property type="match status" value="1"/>
</dbReference>
<dbReference type="GO" id="GO:0000917">
    <property type="term" value="P:division septum assembly"/>
    <property type="evidence" value="ECO:0007669"/>
    <property type="project" value="UniProtKB-KW"/>
</dbReference>
<sequence length="198" mass="22480">MHVKNVNLETVCGITSTLPENEKPEIAFVGKSNVGKSSLINGLMNRKAYARISAQPGKTQTINFYNINEELYFVDLPGYGYAKVSEEIKAKWGKMIENYLKTSKQLKIVFLLIDIRHEPSANDKLMYDWIVHQGYEPVIIATKLDKINRSQKDKQIKVLRTGLGAKSDTKILPFSALSKQGRDEIWTCIEEALEIETE</sequence>
<dbReference type="NCBIfam" id="TIGR03598">
    <property type="entry name" value="GTPase_YsxC"/>
    <property type="match status" value="1"/>
</dbReference>
<dbReference type="SUPFAM" id="SSF52540">
    <property type="entry name" value="P-loop containing nucleoside triphosphate hydrolases"/>
    <property type="match status" value="1"/>
</dbReference>
<dbReference type="PROSITE" id="PS51706">
    <property type="entry name" value="G_ENGB"/>
    <property type="match status" value="1"/>
</dbReference>
<gene>
    <name evidence="10" type="primary">engB</name>
    <name evidence="12" type="ORF">SAMN02745217_04535</name>
</gene>
<dbReference type="PANTHER" id="PTHR11649">
    <property type="entry name" value="MSS1/TRME-RELATED GTP-BINDING PROTEIN"/>
    <property type="match status" value="1"/>
</dbReference>
<evidence type="ECO:0000313" key="13">
    <source>
        <dbReference type="Proteomes" id="UP000184612"/>
    </source>
</evidence>
<dbReference type="InterPro" id="IPR030393">
    <property type="entry name" value="G_ENGB_dom"/>
</dbReference>
<evidence type="ECO:0000256" key="6">
    <source>
        <dbReference type="ARBA" id="ARBA00022842"/>
    </source>
</evidence>
<comment type="similarity">
    <text evidence="2 10">Belongs to the TRAFAC class TrmE-Era-EngA-EngB-Septin-like GTPase superfamily. EngB GTPase family.</text>
</comment>
<dbReference type="InterPro" id="IPR019987">
    <property type="entry name" value="GTP-bd_ribosome_bio_YsxC"/>
</dbReference>
<comment type="function">
    <text evidence="10">Necessary for normal cell division and for the maintenance of normal septation.</text>
</comment>
<dbReference type="Gene3D" id="3.40.50.300">
    <property type="entry name" value="P-loop containing nucleotide triphosphate hydrolases"/>
    <property type="match status" value="1"/>
</dbReference>
<keyword evidence="6" id="KW-0460">Magnesium</keyword>
<evidence type="ECO:0000256" key="3">
    <source>
        <dbReference type="ARBA" id="ARBA00022618"/>
    </source>
</evidence>
<dbReference type="RefSeq" id="WP_073591152.1">
    <property type="nucleotide sequence ID" value="NZ_FRFD01000017.1"/>
</dbReference>
<dbReference type="STRING" id="1121345.SAMN02745217_04535"/>
<proteinExistence type="inferred from homology"/>
<dbReference type="Proteomes" id="UP000184612">
    <property type="component" value="Unassembled WGS sequence"/>
</dbReference>
<evidence type="ECO:0000259" key="11">
    <source>
        <dbReference type="PROSITE" id="PS51706"/>
    </source>
</evidence>
<comment type="cofactor">
    <cofactor evidence="1">
        <name>Mg(2+)</name>
        <dbReference type="ChEBI" id="CHEBI:18420"/>
    </cofactor>
</comment>
<evidence type="ECO:0000256" key="2">
    <source>
        <dbReference type="ARBA" id="ARBA00009638"/>
    </source>
</evidence>
<evidence type="ECO:0000256" key="7">
    <source>
        <dbReference type="ARBA" id="ARBA00023134"/>
    </source>
</evidence>
<dbReference type="InterPro" id="IPR006073">
    <property type="entry name" value="GTP-bd"/>
</dbReference>